<evidence type="ECO:0000313" key="1">
    <source>
        <dbReference type="EMBL" id="MDT8843169.1"/>
    </source>
</evidence>
<dbReference type="AlphaFoldDB" id="A0AAP5QJ32"/>
<gene>
    <name evidence="1" type="ORF">ParKJ_37675</name>
</gene>
<organism evidence="1 2">
    <name type="scientific">Paraburkholderia fungorum</name>
    <dbReference type="NCBI Taxonomy" id="134537"/>
    <lineage>
        <taxon>Bacteria</taxon>
        <taxon>Pseudomonadati</taxon>
        <taxon>Pseudomonadota</taxon>
        <taxon>Betaproteobacteria</taxon>
        <taxon>Burkholderiales</taxon>
        <taxon>Burkholderiaceae</taxon>
        <taxon>Paraburkholderia</taxon>
    </lineage>
</organism>
<accession>A0AAP5QJ32</accession>
<sequence length="40" mass="4392">MFDALLGEVLDRALVALSREMAAKQQERSATTALLFTARP</sequence>
<dbReference type="Proteomes" id="UP001246473">
    <property type="component" value="Unassembled WGS sequence"/>
</dbReference>
<dbReference type="EMBL" id="JANSLM010000022">
    <property type="protein sequence ID" value="MDT8843169.1"/>
    <property type="molecule type" value="Genomic_DNA"/>
</dbReference>
<reference evidence="1" key="1">
    <citation type="submission" date="2022-08" db="EMBL/GenBank/DDBJ databases">
        <authorList>
            <person name="Kim S.-J."/>
        </authorList>
    </citation>
    <scope>NUCLEOTIDE SEQUENCE</scope>
    <source>
        <strain evidence="1">KJ</strain>
    </source>
</reference>
<proteinExistence type="predicted"/>
<dbReference type="RefSeq" id="WP_275956808.1">
    <property type="nucleotide sequence ID" value="NZ_JAHNIZ010000018.1"/>
</dbReference>
<comment type="caution">
    <text evidence="1">The sequence shown here is derived from an EMBL/GenBank/DDBJ whole genome shotgun (WGS) entry which is preliminary data.</text>
</comment>
<protein>
    <submittedName>
        <fullName evidence="1">Uncharacterized protein</fullName>
    </submittedName>
</protein>
<evidence type="ECO:0000313" key="2">
    <source>
        <dbReference type="Proteomes" id="UP001246473"/>
    </source>
</evidence>
<name>A0AAP5QJ32_9BURK</name>